<sequence>MILLLFLLQIQDVFMGFTSCEVNPDHPEIIYPSNSNSFLQPIDKYFHGQGLNYSINGTYQFGVSQTTKMSKQTLKSAQFDENTIFIDDAAYFNWSNPNYQQDQFVALVSTNNEYFVYEVQSNTKTPTWSKLTPSFSSTQTAICTNVAYVFDNDIIVSCVTRKEGFQIFFFFQRVVITIFKIAVTKYLPVLIQSPYEYVLANQLEFSYLQILNNQEKEFYAAVVHANYFNPETIVHIYKVEFQRSLHEPIKMTVYFSGHHNKAAYGAYLADPDKIYLLFFDSLVIHDFSKKIHRNVMMVLDQAQGMGVYRESYTNGEYNLFMTIVTKKGLDFYSTSNLQSNQKPSLPKGFDTNKRLSVKVSLLYSIISNDNGFVIYENRYVLKEEKIQYGFLYYSQTPALLSIFNGFQSQFFVFQPLITYTYQIQMAYLYSLKTFSANYNVPTQISINAQSYDGTQCVCTFMYELLNVNDTYNFVALTKTEQKAEPILLFNSQSKLLPISDQFFGSNLQYKISITQKQQENDTIETLQPNATLLYINQVDIVGNNHVIAFTYTFQVDDDTFLVFTQLTTSFKKIQIEKCKFLACQISYVIEDDFSAAVVGISAYKTDLLIHIAIALQNQIFSYSYDYNRMEQILQVNRMITKIAKDIPPTINIQSVNYVQEALIILTNTPNSIICVDKLLIHQYTISGNLFSPRQVFMNPYIFNDTYFVDNQFELLMIQNSKNNFDIKEETQKRYQYNIFVKFNYPNNYQQQQINLGLVREGIYLIQISQTGNITTQNIYFYPYQFLYYGPVYKQSAQYQIVSLSQFQVSIQYPFVTGISNNDKYYVTVKTNTGNQYQLFVLNPSITEYSQIYQIINLEQLPTNLNIISINRGHNQLHDKELEFNYDLLFLTSSTSNTIQQIQLFKEANILYTPNIQQNRVDQFELQVIAYNNFNQTLPQATKITRQIKSTKQEIGIIERENQAFSPISTYGAIFYLNINPADYFFGYISNYTAINKIGIRKDLNEGFIDCYQRDKKHQVINNSVVQPITRQQANFSLVYTSVTSGIISGQDTVQTFIQSGRAMYILYDMEALFLYTVPAYIDATCIFSFITSDTGYLITVCSNQDDTYFYYYNGTDSDNRTVLGFSAYTLLKQEQGYPNLISAQFQYNTLALQYSKFILTVNVSASNATLQLLNLTQYNFVYPLKSYSLFIVDTEDLEMQNSKRNKTIFNKETILKFLAKMDAGVIVLYENSVLQFQYKTIAKFGAYQSSLPNGLQILGVTSISIGWITNTYLSTPFLISTTTSSYLFQVTLPIIERSGSATVDFIYKLISFAKYKTLGVYSGGDAIVGFFYTESNELGDPEYVFGLYGIPTLKDFTQDLTLKVAFNPNKVYQHVGSPVGFIGIQNLTKYNISNPIITNNQTILYQVNETEFQYLYVTNQIKITVNQVECINNSTINDAINITQIELVAINNFTSDFSRNSFFINNYYPDYTFWVTENRRRNFWWQFGVGAIFFFIIIGVLIVLCINSNKIIVYQERILQNELEQ</sequence>
<protein>
    <recommendedName>
        <fullName evidence="5">Transmembrane protein</fullName>
    </recommendedName>
</protein>
<proteinExistence type="predicted"/>
<keyword evidence="2" id="KW-0732">Signal</keyword>
<feature type="transmembrane region" description="Helical" evidence="1">
    <location>
        <begin position="1483"/>
        <end position="1507"/>
    </location>
</feature>
<comment type="caution">
    <text evidence="3">The sequence shown here is derived from an EMBL/GenBank/DDBJ whole genome shotgun (WGS) entry which is preliminary data.</text>
</comment>
<feature type="chain" id="PRO_5035910486" description="Transmembrane protein" evidence="2">
    <location>
        <begin position="21"/>
        <end position="1525"/>
    </location>
</feature>
<gene>
    <name evidence="3" type="ORF">PPENT_87.1.T0200076</name>
</gene>
<dbReference type="Proteomes" id="UP000689195">
    <property type="component" value="Unassembled WGS sequence"/>
</dbReference>
<organism evidence="3 4">
    <name type="scientific">Paramecium pentaurelia</name>
    <dbReference type="NCBI Taxonomy" id="43138"/>
    <lineage>
        <taxon>Eukaryota</taxon>
        <taxon>Sar</taxon>
        <taxon>Alveolata</taxon>
        <taxon>Ciliophora</taxon>
        <taxon>Intramacronucleata</taxon>
        <taxon>Oligohymenophorea</taxon>
        <taxon>Peniculida</taxon>
        <taxon>Parameciidae</taxon>
        <taxon>Paramecium</taxon>
    </lineage>
</organism>
<feature type="signal peptide" evidence="2">
    <location>
        <begin position="1"/>
        <end position="20"/>
    </location>
</feature>
<evidence type="ECO:0000313" key="4">
    <source>
        <dbReference type="Proteomes" id="UP000689195"/>
    </source>
</evidence>
<dbReference type="OrthoDB" id="296873at2759"/>
<dbReference type="EMBL" id="CAJJDO010000020">
    <property type="protein sequence ID" value="CAD8150072.1"/>
    <property type="molecule type" value="Genomic_DNA"/>
</dbReference>
<reference evidence="3" key="1">
    <citation type="submission" date="2021-01" db="EMBL/GenBank/DDBJ databases">
        <authorList>
            <consortium name="Genoscope - CEA"/>
            <person name="William W."/>
        </authorList>
    </citation>
    <scope>NUCLEOTIDE SEQUENCE</scope>
</reference>
<keyword evidence="1" id="KW-0472">Membrane</keyword>
<evidence type="ECO:0000313" key="3">
    <source>
        <dbReference type="EMBL" id="CAD8150072.1"/>
    </source>
</evidence>
<accession>A0A8S1TGA5</accession>
<evidence type="ECO:0000256" key="1">
    <source>
        <dbReference type="SAM" id="Phobius"/>
    </source>
</evidence>
<keyword evidence="1" id="KW-1133">Transmembrane helix</keyword>
<keyword evidence="4" id="KW-1185">Reference proteome</keyword>
<evidence type="ECO:0008006" key="5">
    <source>
        <dbReference type="Google" id="ProtNLM"/>
    </source>
</evidence>
<name>A0A8S1TGA5_9CILI</name>
<evidence type="ECO:0000256" key="2">
    <source>
        <dbReference type="SAM" id="SignalP"/>
    </source>
</evidence>
<keyword evidence="1" id="KW-0812">Transmembrane</keyword>